<keyword evidence="2" id="KW-1185">Reference proteome</keyword>
<dbReference type="EMBL" id="MWWV01000002">
    <property type="protein sequence ID" value="OZG59142.1"/>
    <property type="molecule type" value="Genomic_DNA"/>
</dbReference>
<dbReference type="Proteomes" id="UP000216444">
    <property type="component" value="Unassembled WGS sequence"/>
</dbReference>
<name>A0A261FJ16_9BIFI</name>
<proteinExistence type="predicted"/>
<evidence type="ECO:0000313" key="1">
    <source>
        <dbReference type="EMBL" id="OZG59142.1"/>
    </source>
</evidence>
<reference evidence="1 2" key="1">
    <citation type="journal article" date="2017" name="BMC Genomics">
        <title>Comparative genomic and phylogenomic analyses of the Bifidobacteriaceae family.</title>
        <authorList>
            <person name="Lugli G.A."/>
            <person name="Milani C."/>
            <person name="Turroni F."/>
            <person name="Duranti S."/>
            <person name="Mancabelli L."/>
            <person name="Mangifesta M."/>
            <person name="Ferrario C."/>
            <person name="Modesto M."/>
            <person name="Mattarelli P."/>
            <person name="Jiri K."/>
            <person name="van Sinderen D."/>
            <person name="Ventura M."/>
        </authorList>
    </citation>
    <scope>NUCLEOTIDE SEQUENCE [LARGE SCALE GENOMIC DNA]</scope>
    <source>
        <strain evidence="1 2">DSM 100201</strain>
    </source>
</reference>
<organism evidence="1 2">
    <name type="scientific">Bifidobacterium tissieri</name>
    <dbReference type="NCBI Taxonomy" id="1630162"/>
    <lineage>
        <taxon>Bacteria</taxon>
        <taxon>Bacillati</taxon>
        <taxon>Actinomycetota</taxon>
        <taxon>Actinomycetes</taxon>
        <taxon>Bifidobacteriales</taxon>
        <taxon>Bifidobacteriaceae</taxon>
        <taxon>Bifidobacterium</taxon>
    </lineage>
</organism>
<dbReference type="RefSeq" id="WP_143248832.1">
    <property type="nucleotide sequence ID" value="NZ_MWWV01000002.1"/>
</dbReference>
<gene>
    <name evidence="1" type="ORF">BTIS_0295</name>
</gene>
<accession>A0A261FJ16</accession>
<protein>
    <submittedName>
        <fullName evidence="1">Uncharacterized protein</fullName>
    </submittedName>
</protein>
<dbReference type="AlphaFoldDB" id="A0A261FJ16"/>
<sequence length="215" mass="23628">MRRLVLRVTQHDVANEKGTPVRTPQSVFWGSAQLELADGSEIALANLPYEMVNVDAGQGIGRDYADGRVTIQGHEFPQAIPTSTVDHGEPGDLVWNLDALLSSGNLASEPVRLRACVGVDAFPGDEHQVRRFYAVRAAEASESARFITVLEPYETERRVLRVNADSATSVDVTLTDGRVQQISLHEGAEDGSQPWLDFVETLDGRILREDTRFTA</sequence>
<evidence type="ECO:0000313" key="2">
    <source>
        <dbReference type="Proteomes" id="UP000216444"/>
    </source>
</evidence>
<comment type="caution">
    <text evidence="1">The sequence shown here is derived from an EMBL/GenBank/DDBJ whole genome shotgun (WGS) entry which is preliminary data.</text>
</comment>